<keyword evidence="2" id="KW-1185">Reference proteome</keyword>
<gene>
    <name evidence="1" type="ORF">SAMN05444583_11870</name>
</gene>
<dbReference type="AlphaFoldDB" id="A0A1H7UIU0"/>
<dbReference type="PANTHER" id="PTHR31793:SF24">
    <property type="entry name" value="LONG-CHAIN ACYL-COA THIOESTERASE FADM"/>
    <property type="match status" value="1"/>
</dbReference>
<dbReference type="Gene3D" id="3.10.129.10">
    <property type="entry name" value="Hotdog Thioesterase"/>
    <property type="match status" value="1"/>
</dbReference>
<proteinExistence type="predicted"/>
<keyword evidence="1" id="KW-0378">Hydrolase</keyword>
<dbReference type="GO" id="GO:0047617">
    <property type="term" value="F:fatty acyl-CoA hydrolase activity"/>
    <property type="evidence" value="ECO:0007669"/>
    <property type="project" value="TreeGrafter"/>
</dbReference>
<dbReference type="EMBL" id="FOAW01000018">
    <property type="protein sequence ID" value="SEL96664.1"/>
    <property type="molecule type" value="Genomic_DNA"/>
</dbReference>
<evidence type="ECO:0000313" key="2">
    <source>
        <dbReference type="Proteomes" id="UP000198677"/>
    </source>
</evidence>
<evidence type="ECO:0000313" key="1">
    <source>
        <dbReference type="EMBL" id="SEL96664.1"/>
    </source>
</evidence>
<protein>
    <submittedName>
        <fullName evidence="1">Acyl-CoA thioester hydrolase</fullName>
    </submittedName>
</protein>
<dbReference type="Proteomes" id="UP000198677">
    <property type="component" value="Unassembled WGS sequence"/>
</dbReference>
<dbReference type="CDD" id="cd00586">
    <property type="entry name" value="4HBT"/>
    <property type="match status" value="1"/>
</dbReference>
<dbReference type="PANTHER" id="PTHR31793">
    <property type="entry name" value="4-HYDROXYBENZOYL-COA THIOESTERASE FAMILY MEMBER"/>
    <property type="match status" value="1"/>
</dbReference>
<dbReference type="RefSeq" id="WP_072752385.1">
    <property type="nucleotide sequence ID" value="NZ_FOAW01000018.1"/>
</dbReference>
<dbReference type="Pfam" id="PF13279">
    <property type="entry name" value="4HBT_2"/>
    <property type="match status" value="1"/>
</dbReference>
<accession>A0A1H7UIU0</accession>
<organism evidence="1 2">
    <name type="scientific">Rhodococcus maanshanensis</name>
    <dbReference type="NCBI Taxonomy" id="183556"/>
    <lineage>
        <taxon>Bacteria</taxon>
        <taxon>Bacillati</taxon>
        <taxon>Actinomycetota</taxon>
        <taxon>Actinomycetes</taxon>
        <taxon>Mycobacteriales</taxon>
        <taxon>Nocardiaceae</taxon>
        <taxon>Rhodococcus</taxon>
    </lineage>
</organism>
<dbReference type="SUPFAM" id="SSF54637">
    <property type="entry name" value="Thioesterase/thiol ester dehydrase-isomerase"/>
    <property type="match status" value="1"/>
</dbReference>
<dbReference type="InterPro" id="IPR050563">
    <property type="entry name" value="4-hydroxybenzoyl-CoA_TE"/>
</dbReference>
<name>A0A1H7UIU0_9NOCA</name>
<dbReference type="InterPro" id="IPR029069">
    <property type="entry name" value="HotDog_dom_sf"/>
</dbReference>
<sequence length="148" mass="16566">MSTAPTPTTDPVSYRAEVPVRWSDMDVFQHVNHARMVTLLEEARIDWLRSVGPEASELLGTSVVAHIDVRYRSPLTHADSPLSVTMWIERLRTVDVTVRYEVRAASAPADSRPAVEAVTQLALGDPHTQRLRRLTADERALLATWVRG</sequence>
<reference evidence="2" key="1">
    <citation type="submission" date="2016-10" db="EMBL/GenBank/DDBJ databases">
        <authorList>
            <person name="Varghese N."/>
            <person name="Submissions S."/>
        </authorList>
    </citation>
    <scope>NUCLEOTIDE SEQUENCE [LARGE SCALE GENOMIC DNA]</scope>
    <source>
        <strain evidence="2">DSM 44675</strain>
    </source>
</reference>
<dbReference type="OrthoDB" id="9799036at2"/>